<feature type="region of interest" description="Disordered" evidence="1">
    <location>
        <begin position="1"/>
        <end position="75"/>
    </location>
</feature>
<organism evidence="2 3">
    <name type="scientific">Capsella rubella</name>
    <dbReference type="NCBI Taxonomy" id="81985"/>
    <lineage>
        <taxon>Eukaryota</taxon>
        <taxon>Viridiplantae</taxon>
        <taxon>Streptophyta</taxon>
        <taxon>Embryophyta</taxon>
        <taxon>Tracheophyta</taxon>
        <taxon>Spermatophyta</taxon>
        <taxon>Magnoliopsida</taxon>
        <taxon>eudicotyledons</taxon>
        <taxon>Gunneridae</taxon>
        <taxon>Pentapetalae</taxon>
        <taxon>rosids</taxon>
        <taxon>malvids</taxon>
        <taxon>Brassicales</taxon>
        <taxon>Brassicaceae</taxon>
        <taxon>Camelineae</taxon>
        <taxon>Capsella</taxon>
    </lineage>
</organism>
<evidence type="ECO:0000313" key="3">
    <source>
        <dbReference type="Proteomes" id="UP000029121"/>
    </source>
</evidence>
<accession>R0GSD9</accession>
<evidence type="ECO:0000313" key="2">
    <source>
        <dbReference type="EMBL" id="EOA38701.1"/>
    </source>
</evidence>
<dbReference type="AlphaFoldDB" id="R0GSD9"/>
<sequence>MKPKHRTKKKKKKKQQKRSRRLIYLQPQGKDRSTVSSSGVNAPSLTVAGRIRAPATTGGSEGRDNGFRGHSLHQLPLDGNHTRYLFLHLPLHRRA</sequence>
<feature type="compositionally biased region" description="Polar residues" evidence="1">
    <location>
        <begin position="34"/>
        <end position="44"/>
    </location>
</feature>
<reference evidence="3" key="1">
    <citation type="journal article" date="2013" name="Nat. Genet.">
        <title>The Capsella rubella genome and the genomic consequences of rapid mating system evolution.</title>
        <authorList>
            <person name="Slotte T."/>
            <person name="Hazzouri K.M."/>
            <person name="Agren J.A."/>
            <person name="Koenig D."/>
            <person name="Maumus F."/>
            <person name="Guo Y.L."/>
            <person name="Steige K."/>
            <person name="Platts A.E."/>
            <person name="Escobar J.S."/>
            <person name="Newman L.K."/>
            <person name="Wang W."/>
            <person name="Mandakova T."/>
            <person name="Vello E."/>
            <person name="Smith L.M."/>
            <person name="Henz S.R."/>
            <person name="Steffen J."/>
            <person name="Takuno S."/>
            <person name="Brandvain Y."/>
            <person name="Coop G."/>
            <person name="Andolfatto P."/>
            <person name="Hu T.T."/>
            <person name="Blanchette M."/>
            <person name="Clark R.M."/>
            <person name="Quesneville H."/>
            <person name="Nordborg M."/>
            <person name="Gaut B.S."/>
            <person name="Lysak M.A."/>
            <person name="Jenkins J."/>
            <person name="Grimwood J."/>
            <person name="Chapman J."/>
            <person name="Prochnik S."/>
            <person name="Shu S."/>
            <person name="Rokhsar D."/>
            <person name="Schmutz J."/>
            <person name="Weigel D."/>
            <person name="Wright S.I."/>
        </authorList>
    </citation>
    <scope>NUCLEOTIDE SEQUENCE [LARGE SCALE GENOMIC DNA]</scope>
    <source>
        <strain evidence="3">cv. Monte Gargano</strain>
    </source>
</reference>
<proteinExistence type="predicted"/>
<gene>
    <name evidence="2" type="ORF">CARUB_v10010744mg</name>
</gene>
<dbReference type="EMBL" id="KB870805">
    <property type="protein sequence ID" value="EOA38701.1"/>
    <property type="molecule type" value="Genomic_DNA"/>
</dbReference>
<name>R0GSD9_9BRAS</name>
<dbReference type="Proteomes" id="UP000029121">
    <property type="component" value="Unassembled WGS sequence"/>
</dbReference>
<feature type="compositionally biased region" description="Basic residues" evidence="1">
    <location>
        <begin position="1"/>
        <end position="21"/>
    </location>
</feature>
<keyword evidence="3" id="KW-1185">Reference proteome</keyword>
<protein>
    <submittedName>
        <fullName evidence="2">Uncharacterized protein</fullName>
    </submittedName>
</protein>
<evidence type="ECO:0000256" key="1">
    <source>
        <dbReference type="SAM" id="MobiDB-lite"/>
    </source>
</evidence>